<organism evidence="16 17">
    <name type="scientific">Caerostris extrusa</name>
    <name type="common">Bark spider</name>
    <name type="synonym">Caerostris bankana</name>
    <dbReference type="NCBI Taxonomy" id="172846"/>
    <lineage>
        <taxon>Eukaryota</taxon>
        <taxon>Metazoa</taxon>
        <taxon>Ecdysozoa</taxon>
        <taxon>Arthropoda</taxon>
        <taxon>Chelicerata</taxon>
        <taxon>Arachnida</taxon>
        <taxon>Araneae</taxon>
        <taxon>Araneomorphae</taxon>
        <taxon>Entelegynae</taxon>
        <taxon>Araneoidea</taxon>
        <taxon>Araneidae</taxon>
        <taxon>Caerostris</taxon>
    </lineage>
</organism>
<reference evidence="16 17" key="1">
    <citation type="submission" date="2021-06" db="EMBL/GenBank/DDBJ databases">
        <title>Caerostris extrusa draft genome.</title>
        <authorList>
            <person name="Kono N."/>
            <person name="Arakawa K."/>
        </authorList>
    </citation>
    <scope>NUCLEOTIDE SEQUENCE [LARGE SCALE GENOMIC DNA]</scope>
</reference>
<evidence type="ECO:0000256" key="14">
    <source>
        <dbReference type="SAM" id="MobiDB-lite"/>
    </source>
</evidence>
<keyword evidence="10" id="KW-0067">ATP-binding</keyword>
<dbReference type="InterPro" id="IPR035966">
    <property type="entry name" value="PKF_sf"/>
</dbReference>
<gene>
    <name evidence="16" type="primary">PFKP</name>
    <name evidence="16" type="ORF">CEXT_726761</name>
</gene>
<dbReference type="GO" id="GO:0005945">
    <property type="term" value="C:6-phosphofructokinase complex"/>
    <property type="evidence" value="ECO:0007669"/>
    <property type="project" value="TreeGrafter"/>
</dbReference>
<evidence type="ECO:0000256" key="13">
    <source>
        <dbReference type="ARBA" id="ARBA00048070"/>
    </source>
</evidence>
<evidence type="ECO:0000256" key="10">
    <source>
        <dbReference type="ARBA" id="ARBA00022840"/>
    </source>
</evidence>
<feature type="region of interest" description="Disordered" evidence="14">
    <location>
        <begin position="1"/>
        <end position="41"/>
    </location>
</feature>
<comment type="pathway">
    <text evidence="3">Carbohydrate degradation; glycolysis; D-glyceraldehyde 3-phosphate and glycerone phosphate from D-glucose: step 3/4.</text>
</comment>
<comment type="cofactor">
    <cofactor evidence="1">
        <name>Mg(2+)</name>
        <dbReference type="ChEBI" id="CHEBI:18420"/>
    </cofactor>
</comment>
<evidence type="ECO:0000256" key="2">
    <source>
        <dbReference type="ARBA" id="ARBA00004496"/>
    </source>
</evidence>
<evidence type="ECO:0000313" key="16">
    <source>
        <dbReference type="EMBL" id="GIY36415.1"/>
    </source>
</evidence>
<dbReference type="GO" id="GO:0046872">
    <property type="term" value="F:metal ion binding"/>
    <property type="evidence" value="ECO:0007669"/>
    <property type="project" value="UniProtKB-KW"/>
</dbReference>
<feature type="compositionally biased region" description="Basic and acidic residues" evidence="14">
    <location>
        <begin position="30"/>
        <end position="41"/>
    </location>
</feature>
<evidence type="ECO:0000259" key="15">
    <source>
        <dbReference type="Pfam" id="PF00365"/>
    </source>
</evidence>
<evidence type="ECO:0000313" key="17">
    <source>
        <dbReference type="Proteomes" id="UP001054945"/>
    </source>
</evidence>
<comment type="subcellular location">
    <subcellularLocation>
        <location evidence="2">Cytoplasm</location>
    </subcellularLocation>
</comment>
<dbReference type="Pfam" id="PF00365">
    <property type="entry name" value="PFK"/>
    <property type="match status" value="1"/>
</dbReference>
<proteinExistence type="predicted"/>
<keyword evidence="9" id="KW-0418">Kinase</keyword>
<dbReference type="PANTHER" id="PTHR13697">
    <property type="entry name" value="PHOSPHOFRUCTOKINASE"/>
    <property type="match status" value="1"/>
</dbReference>
<dbReference type="InterPro" id="IPR022953">
    <property type="entry name" value="ATP_PFK"/>
</dbReference>
<keyword evidence="11" id="KW-0460">Magnesium</keyword>
<evidence type="ECO:0000256" key="6">
    <source>
        <dbReference type="ARBA" id="ARBA00022679"/>
    </source>
</evidence>
<sequence length="319" mass="35992">MTDRYSRADTGAMLSPEGDDNKIKPFCQSREGKAAPRGSFSDKKNRAIGVFTSGGDSQGMNAAVRAVVRMGMYMGAKVFFIKEGYQGMVDGDKYIVEASWVSVSGIIHKRRYFLPVIRSRNFRRDSRTLINMPSLFIKEIVPLVYSSSFQNRCSLPACSSINIISLCENRDVMDTGNVTDKNEKLFILVEDKRKRCHCSGTHGDLLSAVVQMGFPPADLDLLNGKGHCRPQRAMLTGCERRRNKARHGTAFWSVPFCCCGGERQPKGEWLAMGGYVYWRRYPLRVCSIQKGASRDSRVAWVLISVFNQRLIVYEIFNDF</sequence>
<dbReference type="GO" id="GO:0006002">
    <property type="term" value="P:fructose 6-phosphate metabolic process"/>
    <property type="evidence" value="ECO:0007669"/>
    <property type="project" value="InterPro"/>
</dbReference>
<keyword evidence="7" id="KW-0479">Metal-binding</keyword>
<evidence type="ECO:0000256" key="5">
    <source>
        <dbReference type="ARBA" id="ARBA00022490"/>
    </source>
</evidence>
<dbReference type="SUPFAM" id="SSF53784">
    <property type="entry name" value="Phosphofructokinase"/>
    <property type="match status" value="1"/>
</dbReference>
<evidence type="ECO:0000256" key="7">
    <source>
        <dbReference type="ARBA" id="ARBA00022723"/>
    </source>
</evidence>
<dbReference type="PANTHER" id="PTHR13697:SF4">
    <property type="entry name" value="ATP-DEPENDENT 6-PHOSPHOFRUCTOKINASE"/>
    <property type="match status" value="1"/>
</dbReference>
<evidence type="ECO:0000256" key="9">
    <source>
        <dbReference type="ARBA" id="ARBA00022777"/>
    </source>
</evidence>
<dbReference type="AlphaFoldDB" id="A0AAV4SRM8"/>
<dbReference type="GO" id="GO:0005524">
    <property type="term" value="F:ATP binding"/>
    <property type="evidence" value="ECO:0007669"/>
    <property type="project" value="UniProtKB-KW"/>
</dbReference>
<evidence type="ECO:0000256" key="3">
    <source>
        <dbReference type="ARBA" id="ARBA00004679"/>
    </source>
</evidence>
<evidence type="ECO:0000256" key="12">
    <source>
        <dbReference type="ARBA" id="ARBA00023152"/>
    </source>
</evidence>
<dbReference type="InterPro" id="IPR000023">
    <property type="entry name" value="Phosphofructokinase_dom"/>
</dbReference>
<dbReference type="Proteomes" id="UP001054945">
    <property type="component" value="Unassembled WGS sequence"/>
</dbReference>
<accession>A0AAV4SRM8</accession>
<dbReference type="GO" id="GO:0016208">
    <property type="term" value="F:AMP binding"/>
    <property type="evidence" value="ECO:0007669"/>
    <property type="project" value="TreeGrafter"/>
</dbReference>
<dbReference type="GO" id="GO:0070095">
    <property type="term" value="F:fructose-6-phosphate binding"/>
    <property type="evidence" value="ECO:0007669"/>
    <property type="project" value="TreeGrafter"/>
</dbReference>
<dbReference type="EMBL" id="BPLR01010043">
    <property type="protein sequence ID" value="GIY36415.1"/>
    <property type="molecule type" value="Genomic_DNA"/>
</dbReference>
<evidence type="ECO:0000256" key="11">
    <source>
        <dbReference type="ARBA" id="ARBA00022842"/>
    </source>
</evidence>
<keyword evidence="6" id="KW-0808">Transferase</keyword>
<keyword evidence="17" id="KW-1185">Reference proteome</keyword>
<protein>
    <recommendedName>
        <fullName evidence="4">6-phosphofructokinase</fullName>
        <ecNumber evidence="4">2.7.1.11</ecNumber>
    </recommendedName>
</protein>
<comment type="catalytic activity">
    <reaction evidence="13">
        <text>beta-D-fructose 6-phosphate + ATP = beta-D-fructose 1,6-bisphosphate + ADP + H(+)</text>
        <dbReference type="Rhea" id="RHEA:16109"/>
        <dbReference type="ChEBI" id="CHEBI:15378"/>
        <dbReference type="ChEBI" id="CHEBI:30616"/>
        <dbReference type="ChEBI" id="CHEBI:32966"/>
        <dbReference type="ChEBI" id="CHEBI:57634"/>
        <dbReference type="ChEBI" id="CHEBI:456216"/>
        <dbReference type="EC" id="2.7.1.11"/>
    </reaction>
</comment>
<dbReference type="PRINTS" id="PR00476">
    <property type="entry name" value="PHFRCTKINASE"/>
</dbReference>
<dbReference type="GO" id="GO:0042802">
    <property type="term" value="F:identical protein binding"/>
    <property type="evidence" value="ECO:0007669"/>
    <property type="project" value="TreeGrafter"/>
</dbReference>
<keyword evidence="8" id="KW-0547">Nucleotide-binding</keyword>
<feature type="domain" description="Phosphofructokinase" evidence="15">
    <location>
        <begin position="48"/>
        <end position="126"/>
    </location>
</feature>
<comment type="caution">
    <text evidence="16">The sequence shown here is derived from an EMBL/GenBank/DDBJ whole genome shotgun (WGS) entry which is preliminary data.</text>
</comment>
<dbReference type="GO" id="GO:0003872">
    <property type="term" value="F:6-phosphofructokinase activity"/>
    <property type="evidence" value="ECO:0007669"/>
    <property type="project" value="UniProtKB-EC"/>
</dbReference>
<evidence type="ECO:0000256" key="8">
    <source>
        <dbReference type="ARBA" id="ARBA00022741"/>
    </source>
</evidence>
<dbReference type="GO" id="GO:0030388">
    <property type="term" value="P:fructose 1,6-bisphosphate metabolic process"/>
    <property type="evidence" value="ECO:0007669"/>
    <property type="project" value="TreeGrafter"/>
</dbReference>
<dbReference type="Gene3D" id="3.40.50.450">
    <property type="match status" value="1"/>
</dbReference>
<keyword evidence="5" id="KW-0963">Cytoplasm</keyword>
<evidence type="ECO:0000256" key="1">
    <source>
        <dbReference type="ARBA" id="ARBA00001946"/>
    </source>
</evidence>
<dbReference type="GO" id="GO:0048029">
    <property type="term" value="F:monosaccharide binding"/>
    <property type="evidence" value="ECO:0007669"/>
    <property type="project" value="TreeGrafter"/>
</dbReference>
<evidence type="ECO:0000256" key="4">
    <source>
        <dbReference type="ARBA" id="ARBA00012055"/>
    </source>
</evidence>
<dbReference type="GO" id="GO:0061621">
    <property type="term" value="P:canonical glycolysis"/>
    <property type="evidence" value="ECO:0007669"/>
    <property type="project" value="TreeGrafter"/>
</dbReference>
<dbReference type="EC" id="2.7.1.11" evidence="4"/>
<name>A0AAV4SRM8_CAEEX</name>
<keyword evidence="12" id="KW-0324">Glycolysis</keyword>